<dbReference type="InterPro" id="IPR038352">
    <property type="entry name" value="Imelysin_sf"/>
</dbReference>
<keyword evidence="4" id="KW-0732">Signal</keyword>
<dbReference type="InterPro" id="IPR051395">
    <property type="entry name" value="Cytochrome_c_Peroxidase/MauG"/>
</dbReference>
<evidence type="ECO:0000256" key="1">
    <source>
        <dbReference type="ARBA" id="ARBA00004196"/>
    </source>
</evidence>
<feature type="domain" description="Cytochrome c" evidence="8">
    <location>
        <begin position="316"/>
        <end position="448"/>
    </location>
</feature>
<dbReference type="Gene3D" id="1.10.760.10">
    <property type="entry name" value="Cytochrome c-like domain"/>
    <property type="match status" value="2"/>
</dbReference>
<keyword evidence="6 7" id="KW-0408">Iron</keyword>
<keyword evidence="2 7" id="KW-0349">Heme</keyword>
<protein>
    <submittedName>
        <fullName evidence="9">Cytochrome c peroxidase</fullName>
    </submittedName>
</protein>
<dbReference type="InterPro" id="IPR036909">
    <property type="entry name" value="Cyt_c-like_dom_sf"/>
</dbReference>
<accession>A0ABN1MNT8</accession>
<evidence type="ECO:0000313" key="10">
    <source>
        <dbReference type="Proteomes" id="UP001501126"/>
    </source>
</evidence>
<reference evidence="9 10" key="1">
    <citation type="journal article" date="2019" name="Int. J. Syst. Evol. Microbiol.">
        <title>The Global Catalogue of Microorganisms (GCM) 10K type strain sequencing project: providing services to taxonomists for standard genome sequencing and annotation.</title>
        <authorList>
            <consortium name="The Broad Institute Genomics Platform"/>
            <consortium name="The Broad Institute Genome Sequencing Center for Infectious Disease"/>
            <person name="Wu L."/>
            <person name="Ma J."/>
        </authorList>
    </citation>
    <scope>NUCLEOTIDE SEQUENCE [LARGE SCALE GENOMIC DNA]</scope>
    <source>
        <strain evidence="9 10">JCM 16083</strain>
    </source>
</reference>
<dbReference type="Pfam" id="PF03150">
    <property type="entry name" value="CCP_MauG"/>
    <property type="match status" value="1"/>
</dbReference>
<organism evidence="9 10">
    <name type="scientific">Wandonia haliotis</name>
    <dbReference type="NCBI Taxonomy" id="574963"/>
    <lineage>
        <taxon>Bacteria</taxon>
        <taxon>Pseudomonadati</taxon>
        <taxon>Bacteroidota</taxon>
        <taxon>Flavobacteriia</taxon>
        <taxon>Flavobacteriales</taxon>
        <taxon>Crocinitomicaceae</taxon>
        <taxon>Wandonia</taxon>
    </lineage>
</organism>
<evidence type="ECO:0000256" key="6">
    <source>
        <dbReference type="ARBA" id="ARBA00023004"/>
    </source>
</evidence>
<dbReference type="SUPFAM" id="SSF46626">
    <property type="entry name" value="Cytochrome c"/>
    <property type="match status" value="2"/>
</dbReference>
<evidence type="ECO:0000256" key="3">
    <source>
        <dbReference type="ARBA" id="ARBA00022723"/>
    </source>
</evidence>
<proteinExistence type="predicted"/>
<feature type="domain" description="Cytochrome c" evidence="8">
    <location>
        <begin position="468"/>
        <end position="609"/>
    </location>
</feature>
<dbReference type="InterPro" id="IPR004852">
    <property type="entry name" value="Di-haem_cyt_c_peroxidsae"/>
</dbReference>
<dbReference type="EMBL" id="BAAAFH010000003">
    <property type="protein sequence ID" value="GAA0874743.1"/>
    <property type="molecule type" value="Genomic_DNA"/>
</dbReference>
<comment type="subcellular location">
    <subcellularLocation>
        <location evidence="1">Cell envelope</location>
    </subcellularLocation>
</comment>
<evidence type="ECO:0000259" key="8">
    <source>
        <dbReference type="PROSITE" id="PS51007"/>
    </source>
</evidence>
<dbReference type="GO" id="GO:0004601">
    <property type="term" value="F:peroxidase activity"/>
    <property type="evidence" value="ECO:0007669"/>
    <property type="project" value="UniProtKB-KW"/>
</dbReference>
<dbReference type="Gene3D" id="1.20.1420.20">
    <property type="entry name" value="M75 peptidase, HXXE motif"/>
    <property type="match status" value="1"/>
</dbReference>
<evidence type="ECO:0000256" key="2">
    <source>
        <dbReference type="ARBA" id="ARBA00022617"/>
    </source>
</evidence>
<dbReference type="RefSeq" id="WP_343785650.1">
    <property type="nucleotide sequence ID" value="NZ_BAAAFH010000003.1"/>
</dbReference>
<keyword evidence="5" id="KW-0560">Oxidoreductase</keyword>
<keyword evidence="3 7" id="KW-0479">Metal-binding</keyword>
<comment type="caution">
    <text evidence="9">The sequence shown here is derived from an EMBL/GenBank/DDBJ whole genome shotgun (WGS) entry which is preliminary data.</text>
</comment>
<evidence type="ECO:0000256" key="7">
    <source>
        <dbReference type="PROSITE-ProRule" id="PRU00433"/>
    </source>
</evidence>
<evidence type="ECO:0000256" key="5">
    <source>
        <dbReference type="ARBA" id="ARBA00023002"/>
    </source>
</evidence>
<evidence type="ECO:0000256" key="4">
    <source>
        <dbReference type="ARBA" id="ARBA00022729"/>
    </source>
</evidence>
<keyword evidence="9" id="KW-0575">Peroxidase</keyword>
<gene>
    <name evidence="9" type="ORF">GCM10009118_11510</name>
</gene>
<keyword evidence="10" id="KW-1185">Reference proteome</keyword>
<name>A0ABN1MNT8_9FLAO</name>
<dbReference type="PANTHER" id="PTHR30600:SF10">
    <property type="entry name" value="BLL6722 PROTEIN"/>
    <property type="match status" value="1"/>
</dbReference>
<dbReference type="InterPro" id="IPR009056">
    <property type="entry name" value="Cyt_c-like_dom"/>
</dbReference>
<dbReference type="PROSITE" id="PS51007">
    <property type="entry name" value="CYTC"/>
    <property type="match status" value="2"/>
</dbReference>
<dbReference type="PANTHER" id="PTHR30600">
    <property type="entry name" value="CYTOCHROME C PEROXIDASE-RELATED"/>
    <property type="match status" value="1"/>
</dbReference>
<dbReference type="Proteomes" id="UP001501126">
    <property type="component" value="Unassembled WGS sequence"/>
</dbReference>
<sequence length="614" mass="69835">MKSWRVKYIPVILVSVLFILSISSVKDRADVIEMNSAEKIGILYADNLNHFLRKIEALDSMVRQGVREPELIPAFLEMREVFKTCEFLLCYIESDEVRRINGANLITNAYHHKTPMEEKHPHGLQVIEDLLFNPEEGTYEELKKEIVLLREIIATSVQRRESDSIVRAKEYNIVVWDAFRLELFRIETLGITGFDVPESLNSLPETMAAMNSLEEVVQVYEPVFKYKKAKKQFKEGVALFRKSRELLQQAVDFDSFDRLEFITEVLHPLEKWTKQVIDDFAYTYPVNFRPIDNRATFLYDTTFLNTDFFAPGIKPESVRLGKKLFNDPLFSADGSRSCASCHISEKGMADGMVRNTALDGSGLLKRNTPTLLNAGFQTRFFYDSRAKRLEIQVVDVIHNPLEMGGNVTEITARLQQDSSYAQLFKEAYNGIITKTTISNALADYVRSLVSFNSRFDKYVRGDKSALNESEKNGFNIFSGKAKCATCHFAPLFNGLLPPHYKDNESEILGVPVAADQPDVLDDDLGKFDNTKLELHKYAFKTTTIRNVGITAPYMHNGIYSTLEEVVDFYDKGGGLGQGIDLPSQTLPDAQLQLTETEKKDLVNFMKTLTDNPQE</sequence>
<evidence type="ECO:0000313" key="9">
    <source>
        <dbReference type="EMBL" id="GAA0874743.1"/>
    </source>
</evidence>